<keyword evidence="3" id="KW-0119">Carbohydrate metabolism</keyword>
<dbReference type="InterPro" id="IPR042529">
    <property type="entry name" value="IF_2B-like_C"/>
</dbReference>
<dbReference type="Gene3D" id="1.20.120.420">
    <property type="entry name" value="translation initiation factor eif-2b, domain 1"/>
    <property type="match status" value="1"/>
</dbReference>
<dbReference type="GO" id="GO:0019509">
    <property type="term" value="P:L-methionine salvage from methylthioadenosine"/>
    <property type="evidence" value="ECO:0007669"/>
    <property type="project" value="TreeGrafter"/>
</dbReference>
<protein>
    <submittedName>
        <fullName evidence="4">Ribose 1,5-bisphosphate isomerase</fullName>
    </submittedName>
</protein>
<dbReference type="Pfam" id="PF01008">
    <property type="entry name" value="IF-2B"/>
    <property type="match status" value="1"/>
</dbReference>
<dbReference type="GO" id="GO:0046523">
    <property type="term" value="F:S-methyl-5-thioribose-1-phosphate isomerase activity"/>
    <property type="evidence" value="ECO:0007669"/>
    <property type="project" value="TreeGrafter"/>
</dbReference>
<keyword evidence="5" id="KW-1185">Reference proteome</keyword>
<dbReference type="InterPro" id="IPR037171">
    <property type="entry name" value="NagB/RpiA_transferase-like"/>
</dbReference>
<dbReference type="SUPFAM" id="SSF100950">
    <property type="entry name" value="NagB/RpiA/CoA transferase-like"/>
    <property type="match status" value="1"/>
</dbReference>
<gene>
    <name evidence="4" type="ORF">GCM10009019_04900</name>
</gene>
<dbReference type="EMBL" id="BAAADU010000002">
    <property type="protein sequence ID" value="GAA0645692.1"/>
    <property type="molecule type" value="Genomic_DNA"/>
</dbReference>
<evidence type="ECO:0000256" key="3">
    <source>
        <dbReference type="ARBA" id="ARBA00023277"/>
    </source>
</evidence>
<proteinExistence type="inferred from homology"/>
<dbReference type="GO" id="GO:0043917">
    <property type="term" value="F:ribose 1,5-bisphosphate isomerase activity"/>
    <property type="evidence" value="ECO:0007669"/>
    <property type="project" value="InterPro"/>
</dbReference>
<accession>A0AAV3SYG5</accession>
<dbReference type="InterPro" id="IPR005250">
    <property type="entry name" value="R15Pi"/>
</dbReference>
<dbReference type="GeneID" id="68572393"/>
<dbReference type="FunFam" id="3.40.50.10470:FF:000019">
    <property type="entry name" value="Ribose 1,5-bisphosphate isomerase"/>
    <property type="match status" value="1"/>
</dbReference>
<dbReference type="PANTHER" id="PTHR43475">
    <property type="entry name" value="METHYLTHIORIBOSE-1-PHOSPHATE ISOMERASE"/>
    <property type="match status" value="1"/>
</dbReference>
<sequence length="310" mass="32865">MVSDAVADTAERIASMDVRGAATIARAAADALAVEARESDADTPGAFRADVTAAADRLRETRPTAVSLPNALRLVLGGMRGESVPELRESVITAVEDFRAELDAAQDDLGRVGGRRFADGDTVMTHCHSTDALACVEHAVESGKSLSAYVKETRPRKQGHITAERLRELGVETTIIVDSAAHHFLPETDHVLVGADAVRADGAVVNKIGTAGLAASASERDVPVTVAAQTLKLAPRTLAGHPIEIEERDPGEVLDPDDGLDVAVANPAFDVTPARYIDAVVTERGQYAPESLVTLMRDRYGDRPDDVFSE</sequence>
<dbReference type="InterPro" id="IPR011559">
    <property type="entry name" value="Initiation_fac_2B_a/b/d"/>
</dbReference>
<comment type="caution">
    <text evidence="4">The sequence shown here is derived from an EMBL/GenBank/DDBJ whole genome shotgun (WGS) entry which is preliminary data.</text>
</comment>
<dbReference type="Gene3D" id="3.40.50.10470">
    <property type="entry name" value="Translation initiation factor eif-2b, domain 2"/>
    <property type="match status" value="1"/>
</dbReference>
<dbReference type="AlphaFoldDB" id="A0AAV3SYG5"/>
<organism evidence="4 5">
    <name type="scientific">Salarchaeum japonicum</name>
    <dbReference type="NCBI Taxonomy" id="555573"/>
    <lineage>
        <taxon>Archaea</taxon>
        <taxon>Methanobacteriati</taxon>
        <taxon>Methanobacteriota</taxon>
        <taxon>Stenosarchaea group</taxon>
        <taxon>Halobacteria</taxon>
        <taxon>Halobacteriales</taxon>
        <taxon>Halobacteriaceae</taxon>
    </lineage>
</organism>
<name>A0AAV3SYG5_9EURY</name>
<keyword evidence="2 4" id="KW-0413">Isomerase</keyword>
<dbReference type="RefSeq" id="WP_227261797.1">
    <property type="nucleotide sequence ID" value="NZ_BAAADU010000002.1"/>
</dbReference>
<dbReference type="PANTHER" id="PTHR43475:SF2">
    <property type="entry name" value="RIBOSE 1,5-BISPHOSPHATE ISOMERASE"/>
    <property type="match status" value="1"/>
</dbReference>
<dbReference type="Proteomes" id="UP001500194">
    <property type="component" value="Unassembled WGS sequence"/>
</dbReference>
<evidence type="ECO:0000256" key="1">
    <source>
        <dbReference type="ARBA" id="ARBA00009229"/>
    </source>
</evidence>
<evidence type="ECO:0000313" key="5">
    <source>
        <dbReference type="Proteomes" id="UP001500194"/>
    </source>
</evidence>
<dbReference type="InterPro" id="IPR027363">
    <property type="entry name" value="M1Pi_N"/>
</dbReference>
<dbReference type="NCBIfam" id="TIGR00511">
    <property type="entry name" value="ribulose_e2b2"/>
    <property type="match status" value="1"/>
</dbReference>
<evidence type="ECO:0000313" key="4">
    <source>
        <dbReference type="EMBL" id="GAA0645692.1"/>
    </source>
</evidence>
<dbReference type="NCBIfam" id="TIGR00524">
    <property type="entry name" value="eIF-2B_rel"/>
    <property type="match status" value="1"/>
</dbReference>
<dbReference type="InterPro" id="IPR000649">
    <property type="entry name" value="IF-2B-related"/>
</dbReference>
<comment type="similarity">
    <text evidence="1">Belongs to the eIF-2B alpha/beta/delta subunits family. R15P isomerase subfamily.</text>
</comment>
<evidence type="ECO:0000256" key="2">
    <source>
        <dbReference type="ARBA" id="ARBA00023235"/>
    </source>
</evidence>
<reference evidence="4 5" key="1">
    <citation type="journal article" date="2019" name="Int. J. Syst. Evol. Microbiol.">
        <title>The Global Catalogue of Microorganisms (GCM) 10K type strain sequencing project: providing services to taxonomists for standard genome sequencing and annotation.</title>
        <authorList>
            <consortium name="The Broad Institute Genomics Platform"/>
            <consortium name="The Broad Institute Genome Sequencing Center for Infectious Disease"/>
            <person name="Wu L."/>
            <person name="Ma J."/>
        </authorList>
    </citation>
    <scope>NUCLEOTIDE SEQUENCE [LARGE SCALE GENOMIC DNA]</scope>
    <source>
        <strain evidence="4 5">JCM 16327</strain>
    </source>
</reference>